<dbReference type="EMBL" id="KZ825827">
    <property type="protein sequence ID" value="PYH97209.1"/>
    <property type="molecule type" value="Genomic_DNA"/>
</dbReference>
<reference evidence="2 3" key="1">
    <citation type="submission" date="2018-02" db="EMBL/GenBank/DDBJ databases">
        <title>The genomes of Aspergillus section Nigri reveals drivers in fungal speciation.</title>
        <authorList>
            <consortium name="DOE Joint Genome Institute"/>
            <person name="Vesth T.C."/>
            <person name="Nybo J."/>
            <person name="Theobald S."/>
            <person name="Brandl J."/>
            <person name="Frisvad J.C."/>
            <person name="Nielsen K.F."/>
            <person name="Lyhne E.K."/>
            <person name="Kogle M.E."/>
            <person name="Kuo A."/>
            <person name="Riley R."/>
            <person name="Clum A."/>
            <person name="Nolan M."/>
            <person name="Lipzen A."/>
            <person name="Salamov A."/>
            <person name="Henrissat B."/>
            <person name="Wiebenga A."/>
            <person name="De vries R.P."/>
            <person name="Grigoriev I.V."/>
            <person name="Mortensen U.H."/>
            <person name="Andersen M.R."/>
            <person name="Baker S.E."/>
        </authorList>
    </citation>
    <scope>NUCLEOTIDE SEQUENCE [LARGE SCALE GENOMIC DNA]</scope>
    <source>
        <strain evidence="2 3">CBS 707.79</strain>
    </source>
</reference>
<accession>A0A319DIP6</accession>
<evidence type="ECO:0000256" key="1">
    <source>
        <dbReference type="SAM" id="MobiDB-lite"/>
    </source>
</evidence>
<proteinExistence type="predicted"/>
<protein>
    <submittedName>
        <fullName evidence="2">Uncharacterized protein</fullName>
    </submittedName>
</protein>
<evidence type="ECO:0000313" key="2">
    <source>
        <dbReference type="EMBL" id="PYH97209.1"/>
    </source>
</evidence>
<gene>
    <name evidence="2" type="ORF">BO71DRAFT_142247</name>
</gene>
<feature type="compositionally biased region" description="Basic and acidic residues" evidence="1">
    <location>
        <begin position="20"/>
        <end position="36"/>
    </location>
</feature>
<dbReference type="VEuPathDB" id="FungiDB:BO71DRAFT_142247"/>
<sequence length="96" mass="10117">MYDVRGKVVGKWRTLRGRATRQERGAGGHESGDPKRGNCKQQASGDRVPGNYAARRGPGGGGLKSWKSGTGGIGTVGGISGPRNVIGRWRLADDNQ</sequence>
<feature type="region of interest" description="Disordered" evidence="1">
    <location>
        <begin position="1"/>
        <end position="96"/>
    </location>
</feature>
<dbReference type="Proteomes" id="UP000247810">
    <property type="component" value="Unassembled WGS sequence"/>
</dbReference>
<keyword evidence="3" id="KW-1185">Reference proteome</keyword>
<name>A0A319DIP6_9EURO</name>
<feature type="compositionally biased region" description="Gly residues" evidence="1">
    <location>
        <begin position="57"/>
        <end position="80"/>
    </location>
</feature>
<organism evidence="2 3">
    <name type="scientific">Aspergillus ellipticus CBS 707.79</name>
    <dbReference type="NCBI Taxonomy" id="1448320"/>
    <lineage>
        <taxon>Eukaryota</taxon>
        <taxon>Fungi</taxon>
        <taxon>Dikarya</taxon>
        <taxon>Ascomycota</taxon>
        <taxon>Pezizomycotina</taxon>
        <taxon>Eurotiomycetes</taxon>
        <taxon>Eurotiomycetidae</taxon>
        <taxon>Eurotiales</taxon>
        <taxon>Aspergillaceae</taxon>
        <taxon>Aspergillus</taxon>
        <taxon>Aspergillus subgen. Circumdati</taxon>
    </lineage>
</organism>
<evidence type="ECO:0000313" key="3">
    <source>
        <dbReference type="Proteomes" id="UP000247810"/>
    </source>
</evidence>
<dbReference type="AlphaFoldDB" id="A0A319DIP6"/>
<feature type="compositionally biased region" description="Basic residues" evidence="1">
    <location>
        <begin position="8"/>
        <end position="19"/>
    </location>
</feature>